<protein>
    <submittedName>
        <fullName evidence="2">Uncharacterized protein</fullName>
    </submittedName>
</protein>
<dbReference type="AlphaFoldDB" id="A0A4R8RGH4"/>
<evidence type="ECO:0000313" key="3">
    <source>
        <dbReference type="Proteomes" id="UP000295703"/>
    </source>
</evidence>
<feature type="compositionally biased region" description="Low complexity" evidence="1">
    <location>
        <begin position="36"/>
        <end position="62"/>
    </location>
</feature>
<feature type="region of interest" description="Disordered" evidence="1">
    <location>
        <begin position="24"/>
        <end position="62"/>
    </location>
</feature>
<comment type="caution">
    <text evidence="2">The sequence shown here is derived from an EMBL/GenBank/DDBJ whole genome shotgun (WGS) entry which is preliminary data.</text>
</comment>
<gene>
    <name evidence="2" type="ORF">CTRI78_v004711</name>
</gene>
<reference evidence="2 3" key="1">
    <citation type="submission" date="2018-12" db="EMBL/GenBank/DDBJ databases">
        <title>Genome sequence and assembly of Colletotrichum trifolii.</title>
        <authorList>
            <person name="Gan P."/>
            <person name="Shirasu K."/>
        </authorList>
    </citation>
    <scope>NUCLEOTIDE SEQUENCE [LARGE SCALE GENOMIC DNA]</scope>
    <source>
        <strain evidence="2 3">543-2</strain>
    </source>
</reference>
<evidence type="ECO:0000313" key="2">
    <source>
        <dbReference type="EMBL" id="TDZ60824.1"/>
    </source>
</evidence>
<name>A0A4R8RGH4_COLTR</name>
<keyword evidence="3" id="KW-1185">Reference proteome</keyword>
<dbReference type="EMBL" id="RYZW01000035">
    <property type="protein sequence ID" value="TDZ60824.1"/>
    <property type="molecule type" value="Genomic_DNA"/>
</dbReference>
<dbReference type="Proteomes" id="UP000295703">
    <property type="component" value="Unassembled WGS sequence"/>
</dbReference>
<evidence type="ECO:0000256" key="1">
    <source>
        <dbReference type="SAM" id="MobiDB-lite"/>
    </source>
</evidence>
<organism evidence="2 3">
    <name type="scientific">Colletotrichum trifolii</name>
    <dbReference type="NCBI Taxonomy" id="5466"/>
    <lineage>
        <taxon>Eukaryota</taxon>
        <taxon>Fungi</taxon>
        <taxon>Dikarya</taxon>
        <taxon>Ascomycota</taxon>
        <taxon>Pezizomycotina</taxon>
        <taxon>Sordariomycetes</taxon>
        <taxon>Hypocreomycetidae</taxon>
        <taxon>Glomerellales</taxon>
        <taxon>Glomerellaceae</taxon>
        <taxon>Colletotrichum</taxon>
        <taxon>Colletotrichum orbiculare species complex</taxon>
    </lineage>
</organism>
<accession>A0A4R8RGH4</accession>
<proteinExistence type="predicted"/>
<sequence length="62" mass="6868">MATFDWREFLLDVETTTARRLCKLEPAYQPRPRPLSPSARASNNNGNSSNNGNGDSNSDGNR</sequence>